<reference evidence="1 2" key="1">
    <citation type="submission" date="2019-06" db="EMBL/GenBank/DDBJ databases">
        <title>Genome Sequence of the Brown Rot Fungal Pathogen Monilinia laxa.</title>
        <authorList>
            <person name="De Miccolis Angelini R.M."/>
            <person name="Landi L."/>
            <person name="Abate D."/>
            <person name="Pollastro S."/>
            <person name="Romanazzi G."/>
            <person name="Faretra F."/>
        </authorList>
    </citation>
    <scope>NUCLEOTIDE SEQUENCE [LARGE SCALE GENOMIC DNA]</scope>
    <source>
        <strain evidence="1 2">Mlax316</strain>
    </source>
</reference>
<gene>
    <name evidence="1" type="ORF">EYC80_002403</name>
</gene>
<protein>
    <submittedName>
        <fullName evidence="1">Uncharacterized protein</fullName>
    </submittedName>
</protein>
<organism evidence="1 2">
    <name type="scientific">Monilinia laxa</name>
    <name type="common">Brown rot fungus</name>
    <name type="synonym">Sclerotinia laxa</name>
    <dbReference type="NCBI Taxonomy" id="61186"/>
    <lineage>
        <taxon>Eukaryota</taxon>
        <taxon>Fungi</taxon>
        <taxon>Dikarya</taxon>
        <taxon>Ascomycota</taxon>
        <taxon>Pezizomycotina</taxon>
        <taxon>Leotiomycetes</taxon>
        <taxon>Helotiales</taxon>
        <taxon>Sclerotiniaceae</taxon>
        <taxon>Monilinia</taxon>
    </lineage>
</organism>
<evidence type="ECO:0000313" key="1">
    <source>
        <dbReference type="EMBL" id="KAB8297002.1"/>
    </source>
</evidence>
<dbReference type="Proteomes" id="UP000326757">
    <property type="component" value="Unassembled WGS sequence"/>
</dbReference>
<dbReference type="AlphaFoldDB" id="A0A5N6K3P3"/>
<dbReference type="EMBL" id="VIGI01000008">
    <property type="protein sequence ID" value="KAB8297002.1"/>
    <property type="molecule type" value="Genomic_DNA"/>
</dbReference>
<proteinExistence type="predicted"/>
<name>A0A5N6K3P3_MONLA</name>
<keyword evidence="2" id="KW-1185">Reference proteome</keyword>
<comment type="caution">
    <text evidence="1">The sequence shown here is derived from an EMBL/GenBank/DDBJ whole genome shotgun (WGS) entry which is preliminary data.</text>
</comment>
<evidence type="ECO:0000313" key="2">
    <source>
        <dbReference type="Proteomes" id="UP000326757"/>
    </source>
</evidence>
<accession>A0A5N6K3P3</accession>
<sequence>MIYIIPHVSIVIGPSAFRYPQSVTFMLDAAALIVDFLRILNFFIEYHRNSKASSWPQRASIQPVHQPQIDDCVF</sequence>